<feature type="transmembrane region" description="Helical" evidence="6">
    <location>
        <begin position="147"/>
        <end position="170"/>
    </location>
</feature>
<keyword evidence="5 6" id="KW-0472">Membrane</keyword>
<keyword evidence="8" id="KW-1185">Reference proteome</keyword>
<evidence type="ECO:0000256" key="3">
    <source>
        <dbReference type="ARBA" id="ARBA00022692"/>
    </source>
</evidence>
<evidence type="ECO:0000256" key="1">
    <source>
        <dbReference type="ARBA" id="ARBA00004141"/>
    </source>
</evidence>
<accession>A0ABS5U3S7</accession>
<evidence type="ECO:0000313" key="7">
    <source>
        <dbReference type="EMBL" id="MBT1070325.1"/>
    </source>
</evidence>
<feature type="transmembrane region" description="Helical" evidence="6">
    <location>
        <begin position="12"/>
        <end position="34"/>
    </location>
</feature>
<feature type="transmembrane region" description="Helical" evidence="6">
    <location>
        <begin position="204"/>
        <end position="227"/>
    </location>
</feature>
<evidence type="ECO:0000256" key="5">
    <source>
        <dbReference type="ARBA" id="ARBA00023136"/>
    </source>
</evidence>
<evidence type="ECO:0000256" key="4">
    <source>
        <dbReference type="ARBA" id="ARBA00022989"/>
    </source>
</evidence>
<dbReference type="EMBL" id="JAHDYS010000001">
    <property type="protein sequence ID" value="MBT1070325.1"/>
    <property type="molecule type" value="Genomic_DNA"/>
</dbReference>
<evidence type="ECO:0000256" key="6">
    <source>
        <dbReference type="SAM" id="Phobius"/>
    </source>
</evidence>
<comment type="caution">
    <text evidence="7">The sequence shown here is derived from an EMBL/GenBank/DDBJ whole genome shotgun (WGS) entry which is preliminary data.</text>
</comment>
<keyword evidence="4 6" id="KW-1133">Transmembrane helix</keyword>
<sequence length="349" mass="37369">MSARNGQWTDYFIRVAVAVSFAVGMVAFLALLWYAVDMLLLGFAGVLLAVLLRAPANWLARHSPFSAGWSLLVVILALALLLGIAAWLVATPVLEQFSTLTNMLPDMADSALKQLHHYTWGDWVVGRVESLDWKSPRINLLGKMTGALSSVFGIFADIIIILFLGLYLAAQPETYINGIIKLVPISGRQRARQVLEQIGSTLQWWLLGILTAMSIIGILSGLGLWLMGIPFALALGLLAGLLAFIPYLGAIISAIPAMLVALALGPEHALYVAALYFGIHLVEGYLLNPLIQQYAVSLPAAVLLSAQVLFGILLGGMGIILAAPIAATILVAVKMLYIEDLLGESGNTA</sequence>
<feature type="transmembrane region" description="Helical" evidence="6">
    <location>
        <begin position="233"/>
        <end position="262"/>
    </location>
</feature>
<proteinExistence type="inferred from homology"/>
<feature type="transmembrane region" description="Helical" evidence="6">
    <location>
        <begin position="308"/>
        <end position="333"/>
    </location>
</feature>
<evidence type="ECO:0000256" key="2">
    <source>
        <dbReference type="ARBA" id="ARBA00009773"/>
    </source>
</evidence>
<dbReference type="RefSeq" id="WP_214296033.1">
    <property type="nucleotide sequence ID" value="NZ_JAHDYS010000001.1"/>
</dbReference>
<evidence type="ECO:0000313" key="8">
    <source>
        <dbReference type="Proteomes" id="UP000784128"/>
    </source>
</evidence>
<feature type="transmembrane region" description="Helical" evidence="6">
    <location>
        <begin position="40"/>
        <end position="60"/>
    </location>
</feature>
<protein>
    <submittedName>
        <fullName evidence="7">AI-2E family transporter</fullName>
    </submittedName>
</protein>
<reference evidence="7 8" key="1">
    <citation type="submission" date="2021-05" db="EMBL/GenBank/DDBJ databases">
        <title>The draft genome of Geobacter chapellei DSM 13688.</title>
        <authorList>
            <person name="Xu Z."/>
            <person name="Masuda Y."/>
            <person name="Itoh H."/>
            <person name="Senoo K."/>
        </authorList>
    </citation>
    <scope>NUCLEOTIDE SEQUENCE [LARGE SCALE GENOMIC DNA]</scope>
    <source>
        <strain evidence="7 8">DSM 13688</strain>
    </source>
</reference>
<comment type="subcellular location">
    <subcellularLocation>
        <location evidence="1">Membrane</location>
        <topology evidence="1">Multi-pass membrane protein</topology>
    </subcellularLocation>
</comment>
<feature type="transmembrane region" description="Helical" evidence="6">
    <location>
        <begin position="67"/>
        <end position="90"/>
    </location>
</feature>
<organism evidence="7 8">
    <name type="scientific">Pelotalea chapellei</name>
    <dbReference type="NCBI Taxonomy" id="44671"/>
    <lineage>
        <taxon>Bacteria</taxon>
        <taxon>Pseudomonadati</taxon>
        <taxon>Thermodesulfobacteriota</taxon>
        <taxon>Desulfuromonadia</taxon>
        <taxon>Geobacterales</taxon>
        <taxon>Geobacteraceae</taxon>
        <taxon>Pelotalea</taxon>
    </lineage>
</organism>
<name>A0ABS5U3S7_9BACT</name>
<dbReference type="InterPro" id="IPR002549">
    <property type="entry name" value="AI-2E-like"/>
</dbReference>
<dbReference type="Pfam" id="PF01594">
    <property type="entry name" value="AI-2E_transport"/>
    <property type="match status" value="1"/>
</dbReference>
<dbReference type="PANTHER" id="PTHR21716:SF62">
    <property type="entry name" value="TRANSPORT PROTEIN YDBI-RELATED"/>
    <property type="match status" value="1"/>
</dbReference>
<gene>
    <name evidence="7" type="ORF">KJB30_00860</name>
</gene>
<dbReference type="PANTHER" id="PTHR21716">
    <property type="entry name" value="TRANSMEMBRANE PROTEIN"/>
    <property type="match status" value="1"/>
</dbReference>
<comment type="similarity">
    <text evidence="2">Belongs to the autoinducer-2 exporter (AI-2E) (TC 2.A.86) family.</text>
</comment>
<feature type="transmembrane region" description="Helical" evidence="6">
    <location>
        <begin position="269"/>
        <end position="288"/>
    </location>
</feature>
<keyword evidence="3 6" id="KW-0812">Transmembrane</keyword>
<dbReference type="Proteomes" id="UP000784128">
    <property type="component" value="Unassembled WGS sequence"/>
</dbReference>